<dbReference type="EMBL" id="BAAAFG010000014">
    <property type="protein sequence ID" value="GAA0872305.1"/>
    <property type="molecule type" value="Genomic_DNA"/>
</dbReference>
<keyword evidence="5 6" id="KW-0472">Membrane</keyword>
<feature type="transmembrane region" description="Helical" evidence="6">
    <location>
        <begin position="423"/>
        <end position="447"/>
    </location>
</feature>
<evidence type="ECO:0000259" key="8">
    <source>
        <dbReference type="Pfam" id="PF12704"/>
    </source>
</evidence>
<feature type="transmembrane region" description="Helical" evidence="6">
    <location>
        <begin position="286"/>
        <end position="305"/>
    </location>
</feature>
<dbReference type="InterPro" id="IPR025857">
    <property type="entry name" value="MacB_PCD"/>
</dbReference>
<protein>
    <submittedName>
        <fullName evidence="9">ABC transporter permease</fullName>
    </submittedName>
</protein>
<evidence type="ECO:0000259" key="7">
    <source>
        <dbReference type="Pfam" id="PF02687"/>
    </source>
</evidence>
<dbReference type="Pfam" id="PF12704">
    <property type="entry name" value="MacB_PCD"/>
    <property type="match status" value="1"/>
</dbReference>
<feature type="transmembrane region" description="Helical" evidence="6">
    <location>
        <begin position="721"/>
        <end position="747"/>
    </location>
</feature>
<feature type="transmembrane region" description="Helical" evidence="6">
    <location>
        <begin position="21"/>
        <end position="42"/>
    </location>
</feature>
<keyword evidence="4 6" id="KW-1133">Transmembrane helix</keyword>
<dbReference type="InterPro" id="IPR050250">
    <property type="entry name" value="Macrolide_Exporter_MacB"/>
</dbReference>
<dbReference type="PANTHER" id="PTHR30572:SF18">
    <property type="entry name" value="ABC-TYPE MACROLIDE FAMILY EXPORT SYSTEM PERMEASE COMPONENT 2"/>
    <property type="match status" value="1"/>
</dbReference>
<reference evidence="10" key="1">
    <citation type="journal article" date="2019" name="Int. J. Syst. Evol. Microbiol.">
        <title>The Global Catalogue of Microorganisms (GCM) 10K type strain sequencing project: providing services to taxonomists for standard genome sequencing and annotation.</title>
        <authorList>
            <consortium name="The Broad Institute Genomics Platform"/>
            <consortium name="The Broad Institute Genome Sequencing Center for Infectious Disease"/>
            <person name="Wu L."/>
            <person name="Ma J."/>
        </authorList>
    </citation>
    <scope>NUCLEOTIDE SEQUENCE [LARGE SCALE GENOMIC DNA]</scope>
    <source>
        <strain evidence="10">JCM 16082</strain>
    </source>
</reference>
<evidence type="ECO:0000313" key="10">
    <source>
        <dbReference type="Proteomes" id="UP001500507"/>
    </source>
</evidence>
<evidence type="ECO:0000256" key="6">
    <source>
        <dbReference type="SAM" id="Phobius"/>
    </source>
</evidence>
<feature type="transmembrane region" description="Helical" evidence="6">
    <location>
        <begin position="377"/>
        <end position="402"/>
    </location>
</feature>
<accession>A0ABP3XSU9</accession>
<dbReference type="RefSeq" id="WP_343765412.1">
    <property type="nucleotide sequence ID" value="NZ_BAAAFG010000014.1"/>
</dbReference>
<dbReference type="PANTHER" id="PTHR30572">
    <property type="entry name" value="MEMBRANE COMPONENT OF TRANSPORTER-RELATED"/>
    <property type="match status" value="1"/>
</dbReference>
<dbReference type="Pfam" id="PF02687">
    <property type="entry name" value="FtsX"/>
    <property type="match status" value="2"/>
</dbReference>
<dbReference type="InterPro" id="IPR003838">
    <property type="entry name" value="ABC3_permease_C"/>
</dbReference>
<evidence type="ECO:0000256" key="4">
    <source>
        <dbReference type="ARBA" id="ARBA00022989"/>
    </source>
</evidence>
<organism evidence="9 10">
    <name type="scientific">Gangjinia marincola</name>
    <dbReference type="NCBI Taxonomy" id="578463"/>
    <lineage>
        <taxon>Bacteria</taxon>
        <taxon>Pseudomonadati</taxon>
        <taxon>Bacteroidota</taxon>
        <taxon>Flavobacteriia</taxon>
        <taxon>Flavobacteriales</taxon>
        <taxon>Flavobacteriaceae</taxon>
        <taxon>Gangjinia</taxon>
    </lineage>
</organism>
<feature type="transmembrane region" description="Helical" evidence="6">
    <location>
        <begin position="677"/>
        <end position="700"/>
    </location>
</feature>
<sequence length="800" mass="89902">MIKNYFKIAWRNLLKNKVYSFINIVGLAIGMAVTTLVALWIVDELSFNSQFEHQDDIAQVYQNMTFNGVTHTSNSIPRPLEFALREKYDHLFKNIAMTSWHSSSYLKYGERNLSIRGNFMQQGILEMLNINIIDGNPLGWDNPTSIVLSQSAAQRLFGAENPIGKTVMRSNSSPLKVTAVYEDLPARSTFSELDFIIPWEFFVRTQDWVSNSKELWDNNSFQLLVQLADGVTMDQVENAISDVKMNASPPDVQQLNPVVILHPMKNWHLRGKFEDGKDVGGRIENVWLFGTIGIFVLLLACINFMNLSTARSEKRALEVGIRKSIGSNRGQLCMQFLSESLVITTVAFLLAMIFVVVAVPWFNTISGKEIAFPFTSLTFWIAALLSIVITAFLAGSYPALYLSSFQPITVLKGKLRVGKNAAIPRKILVITQFSISVALISGTLIVMQQINHSKNRPSFYEREGLIQIPTLSNDFEGKFETMRERFIASGAVVEMATSSSPATEVYSNMTGYAWEGKPEGFQEDLAFTFISYDYMKTLGIPVIEGREFSREFPSDTLAVLLNRTAVKYMGLADPIGTIIRSANPEDPEPPVVVVGVVEDAVIQSPYQTVKQHMYAFDRWENASFYNLRLSPDQPVSTSLKTIERIFKDAFPSVPYSYDFVDQNYEEKFLSEERLASLARMLTILAIIISCLGLFGLASFIAEQRTKEIGIRKVLGASVSNLWLLLSKDFVLLVVISLLIATPVAYYFMKNWIERFDYRINIGLSVFLIAGFGALFLALITVSYQTIKAAIANPVKSLRTE</sequence>
<gene>
    <name evidence="9" type="ORF">GCM10009117_14520</name>
</gene>
<comment type="subcellular location">
    <subcellularLocation>
        <location evidence="1">Cell membrane</location>
        <topology evidence="1">Multi-pass membrane protein</topology>
    </subcellularLocation>
</comment>
<keyword evidence="3 6" id="KW-0812">Transmembrane</keyword>
<keyword evidence="2" id="KW-1003">Cell membrane</keyword>
<evidence type="ECO:0000313" key="9">
    <source>
        <dbReference type="EMBL" id="GAA0872305.1"/>
    </source>
</evidence>
<proteinExistence type="predicted"/>
<dbReference type="Proteomes" id="UP001500507">
    <property type="component" value="Unassembled WGS sequence"/>
</dbReference>
<feature type="domain" description="ABC3 transporter permease C-terminal" evidence="7">
    <location>
        <begin position="291"/>
        <end position="406"/>
    </location>
</feature>
<feature type="transmembrane region" description="Helical" evidence="6">
    <location>
        <begin position="341"/>
        <end position="362"/>
    </location>
</feature>
<feature type="transmembrane region" description="Helical" evidence="6">
    <location>
        <begin position="759"/>
        <end position="781"/>
    </location>
</feature>
<keyword evidence="10" id="KW-1185">Reference proteome</keyword>
<evidence type="ECO:0000256" key="3">
    <source>
        <dbReference type="ARBA" id="ARBA00022692"/>
    </source>
</evidence>
<feature type="domain" description="MacB-like periplasmic core" evidence="8">
    <location>
        <begin position="20"/>
        <end position="242"/>
    </location>
</feature>
<feature type="domain" description="ABC3 transporter permease C-terminal" evidence="7">
    <location>
        <begin position="680"/>
        <end position="793"/>
    </location>
</feature>
<evidence type="ECO:0000256" key="5">
    <source>
        <dbReference type="ARBA" id="ARBA00023136"/>
    </source>
</evidence>
<name>A0ABP3XSU9_9FLAO</name>
<comment type="caution">
    <text evidence="9">The sequence shown here is derived from an EMBL/GenBank/DDBJ whole genome shotgun (WGS) entry which is preliminary data.</text>
</comment>
<evidence type="ECO:0000256" key="2">
    <source>
        <dbReference type="ARBA" id="ARBA00022475"/>
    </source>
</evidence>
<evidence type="ECO:0000256" key="1">
    <source>
        <dbReference type="ARBA" id="ARBA00004651"/>
    </source>
</evidence>